<feature type="region of interest" description="Disordered" evidence="1">
    <location>
        <begin position="99"/>
        <end position="125"/>
    </location>
</feature>
<keyword evidence="2" id="KW-0472">Membrane</keyword>
<evidence type="ECO:0000256" key="1">
    <source>
        <dbReference type="SAM" id="MobiDB-lite"/>
    </source>
</evidence>
<keyword evidence="2" id="KW-0812">Transmembrane</keyword>
<sequence>MAESAQAPDEPAQGSTSPPDADRGSAETPAEPAVAPARPADLPAAPAEAPAAPGQGPAARRPRRRGRTVLLIGAAAVLGLVAGTCTGYLVQADREPTRLPPLSQPLLRQSGGKAPAPLSAAQDRKVRTDGDLRTLLLKKPRGAKDVDWLPGSDGWIDLADHAEQYKKPAEMFGELVGREYRRGAVTGWNAGGNRTVEIELIQYRQQESTAAADMNASGQYWAEHEDHIDSWPIPGTGSGTAYVRTRPDTKPGYLPLYSARAFAYRGDIVMEIWVHDTEPLHKADILDLAERQMERL</sequence>
<dbReference type="Proteomes" id="UP000788262">
    <property type="component" value="Unassembled WGS sequence"/>
</dbReference>
<accession>A0ABS2VPT0</accession>
<keyword evidence="4" id="KW-1185">Reference proteome</keyword>
<protein>
    <recommendedName>
        <fullName evidence="5">Serine/threonine protein kinase</fullName>
    </recommendedName>
</protein>
<gene>
    <name evidence="3" type="ORF">JS756_13550</name>
</gene>
<feature type="transmembrane region" description="Helical" evidence="2">
    <location>
        <begin position="69"/>
        <end position="90"/>
    </location>
</feature>
<feature type="compositionally biased region" description="Low complexity" evidence="1">
    <location>
        <begin position="26"/>
        <end position="59"/>
    </location>
</feature>
<keyword evidence="2" id="KW-1133">Transmembrane helix</keyword>
<evidence type="ECO:0000313" key="3">
    <source>
        <dbReference type="EMBL" id="MBN0045117.1"/>
    </source>
</evidence>
<comment type="caution">
    <text evidence="3">The sequence shown here is derived from an EMBL/GenBank/DDBJ whole genome shotgun (WGS) entry which is preliminary data.</text>
</comment>
<dbReference type="EMBL" id="JAFFZS010000008">
    <property type="protein sequence ID" value="MBN0045117.1"/>
    <property type="molecule type" value="Genomic_DNA"/>
</dbReference>
<proteinExistence type="predicted"/>
<evidence type="ECO:0008006" key="5">
    <source>
        <dbReference type="Google" id="ProtNLM"/>
    </source>
</evidence>
<evidence type="ECO:0000313" key="4">
    <source>
        <dbReference type="Proteomes" id="UP000788262"/>
    </source>
</evidence>
<feature type="region of interest" description="Disordered" evidence="1">
    <location>
        <begin position="1"/>
        <end position="63"/>
    </location>
</feature>
<name>A0ABS2VPT0_STRAS</name>
<reference evidence="3 4" key="1">
    <citation type="submission" date="2021-02" db="EMBL/GenBank/DDBJ databases">
        <title>Whole genome sequencing of Streptomyces actuosus VRA1.</title>
        <authorList>
            <person name="Sen G."/>
            <person name="Sen A."/>
        </authorList>
    </citation>
    <scope>NUCLEOTIDE SEQUENCE [LARGE SCALE GENOMIC DNA]</scope>
    <source>
        <strain evidence="3 4">VRA1</strain>
    </source>
</reference>
<evidence type="ECO:0000256" key="2">
    <source>
        <dbReference type="SAM" id="Phobius"/>
    </source>
</evidence>
<organism evidence="3 4">
    <name type="scientific">Streptomyces actuosus</name>
    <dbReference type="NCBI Taxonomy" id="1885"/>
    <lineage>
        <taxon>Bacteria</taxon>
        <taxon>Bacillati</taxon>
        <taxon>Actinomycetota</taxon>
        <taxon>Actinomycetes</taxon>
        <taxon>Kitasatosporales</taxon>
        <taxon>Streptomycetaceae</taxon>
        <taxon>Streptomyces</taxon>
    </lineage>
</organism>